<accession>A0A0F3GSB8</accession>
<feature type="domain" description="(S)-ureidoglycine aminohydrolase cupin" evidence="1">
    <location>
        <begin position="16"/>
        <end position="86"/>
    </location>
</feature>
<dbReference type="Gene3D" id="2.60.120.10">
    <property type="entry name" value="Jelly Rolls"/>
    <property type="match status" value="1"/>
</dbReference>
<dbReference type="Pfam" id="PF05899">
    <property type="entry name" value="Cupin_3"/>
    <property type="match status" value="1"/>
</dbReference>
<dbReference type="PANTHER" id="PTHR33271:SF22">
    <property type="entry name" value="OS04G0445200 PROTEIN"/>
    <property type="match status" value="1"/>
</dbReference>
<dbReference type="InterPro" id="IPR008579">
    <property type="entry name" value="UGlyAH_Cupin_dom"/>
</dbReference>
<protein>
    <submittedName>
        <fullName evidence="2">Protein containing DUF861, cupin-3</fullName>
    </submittedName>
</protein>
<reference evidence="2 3" key="1">
    <citation type="submission" date="2015-02" db="EMBL/GenBank/DDBJ databases">
        <title>Single-cell genomics of uncultivated deep-branching MTB reveals a conserved set of magnetosome genes.</title>
        <authorList>
            <person name="Kolinko S."/>
            <person name="Richter M."/>
            <person name="Glockner F.O."/>
            <person name="Brachmann A."/>
            <person name="Schuler D."/>
        </authorList>
    </citation>
    <scope>NUCLEOTIDE SEQUENCE [LARGE SCALE GENOMIC DNA]</scope>
    <source>
        <strain evidence="2">TM-1</strain>
    </source>
</reference>
<dbReference type="SUPFAM" id="SSF51182">
    <property type="entry name" value="RmlC-like cupins"/>
    <property type="match status" value="1"/>
</dbReference>
<dbReference type="EMBL" id="LACI01001280">
    <property type="protein sequence ID" value="KJU84809.1"/>
    <property type="molecule type" value="Genomic_DNA"/>
</dbReference>
<comment type="caution">
    <text evidence="2">The sequence shown here is derived from an EMBL/GenBank/DDBJ whole genome shotgun (WGS) entry which is preliminary data.</text>
</comment>
<proteinExistence type="predicted"/>
<evidence type="ECO:0000313" key="2">
    <source>
        <dbReference type="EMBL" id="KJU84809.1"/>
    </source>
</evidence>
<evidence type="ECO:0000313" key="3">
    <source>
        <dbReference type="Proteomes" id="UP000033423"/>
    </source>
</evidence>
<dbReference type="CDD" id="cd02227">
    <property type="entry name" value="cupin_TM1112-like"/>
    <property type="match status" value="1"/>
</dbReference>
<dbReference type="PANTHER" id="PTHR33271">
    <property type="entry name" value="OS04G0445200 PROTEIN"/>
    <property type="match status" value="1"/>
</dbReference>
<evidence type="ECO:0000259" key="1">
    <source>
        <dbReference type="Pfam" id="PF05899"/>
    </source>
</evidence>
<dbReference type="Proteomes" id="UP000033423">
    <property type="component" value="Unassembled WGS sequence"/>
</dbReference>
<sequence>MKEIKVKKPTDKELTDLDVNNWPIWEKEVSKFDWSYDCTEMCYLLAGKVVVKTDSGEVEFGKGDFVTFPEGLSCTWEVKEPVRKHYKFK</sequence>
<organism evidence="2 3">
    <name type="scientific">Candidatus Magnetobacterium bavaricum</name>
    <dbReference type="NCBI Taxonomy" id="29290"/>
    <lineage>
        <taxon>Bacteria</taxon>
        <taxon>Pseudomonadati</taxon>
        <taxon>Nitrospirota</taxon>
        <taxon>Thermodesulfovibrionia</taxon>
        <taxon>Thermodesulfovibrionales</taxon>
        <taxon>Candidatus Magnetobacteriaceae</taxon>
        <taxon>Candidatus Magnetobacterium</taxon>
    </lineage>
</organism>
<dbReference type="InterPro" id="IPR011051">
    <property type="entry name" value="RmlC_Cupin_sf"/>
</dbReference>
<dbReference type="InterPro" id="IPR014710">
    <property type="entry name" value="RmlC-like_jellyroll"/>
</dbReference>
<dbReference type="AlphaFoldDB" id="A0A0F3GSB8"/>
<keyword evidence="3" id="KW-1185">Reference proteome</keyword>
<gene>
    <name evidence="2" type="ORF">MBAV_002993</name>
</gene>
<name>A0A0F3GSB8_9BACT</name>